<gene>
    <name evidence="1" type="ORF">CEE60_11835</name>
</gene>
<name>A0A246HLK8_STEMA</name>
<dbReference type="Proteomes" id="UP000198157">
    <property type="component" value="Unassembled WGS sequence"/>
</dbReference>
<accession>A0A246HLK8</accession>
<reference evidence="1 2" key="1">
    <citation type="submission" date="2017-06" db="EMBL/GenBank/DDBJ databases">
        <authorList>
            <person name="Kim H.J."/>
            <person name="Triplett B.A."/>
        </authorList>
    </citation>
    <scope>NUCLEOTIDE SEQUENCE [LARGE SCALE GENOMIC DNA]</scope>
    <source>
        <strain evidence="1 2">13146</strain>
    </source>
</reference>
<protein>
    <submittedName>
        <fullName evidence="1">Uncharacterized protein</fullName>
    </submittedName>
</protein>
<sequence>MSADLAKHVHASTLPASKELDSWLDYINKAARVYWALESACEDLIEDGATEARVQALKEALTRAQGQSEYWPRKDRW</sequence>
<dbReference type="EMBL" id="NIVS01000026">
    <property type="protein sequence ID" value="OWQ52818.1"/>
    <property type="molecule type" value="Genomic_DNA"/>
</dbReference>
<comment type="caution">
    <text evidence="1">The sequence shown here is derived from an EMBL/GenBank/DDBJ whole genome shotgun (WGS) entry which is preliminary data.</text>
</comment>
<organism evidence="1 2">
    <name type="scientific">Stenotrophomonas maltophilia</name>
    <name type="common">Pseudomonas maltophilia</name>
    <name type="synonym">Xanthomonas maltophilia</name>
    <dbReference type="NCBI Taxonomy" id="40324"/>
    <lineage>
        <taxon>Bacteria</taxon>
        <taxon>Pseudomonadati</taxon>
        <taxon>Pseudomonadota</taxon>
        <taxon>Gammaproteobacteria</taxon>
        <taxon>Lysobacterales</taxon>
        <taxon>Lysobacteraceae</taxon>
        <taxon>Stenotrophomonas</taxon>
        <taxon>Stenotrophomonas maltophilia group</taxon>
    </lineage>
</organism>
<proteinExistence type="predicted"/>
<evidence type="ECO:0000313" key="1">
    <source>
        <dbReference type="EMBL" id="OWQ52818.1"/>
    </source>
</evidence>
<dbReference type="AlphaFoldDB" id="A0A246HLK8"/>
<evidence type="ECO:0000313" key="2">
    <source>
        <dbReference type="Proteomes" id="UP000198157"/>
    </source>
</evidence>